<dbReference type="PANTHER" id="PTHR12653">
    <property type="entry name" value="NADH-UBIQUINONE OXIDOREDUCTASE 13 KD-B SUBUNIT"/>
    <property type="match status" value="1"/>
</dbReference>
<keyword evidence="5" id="KW-0813">Transport</keyword>
<keyword evidence="6" id="KW-0679">Respiratory chain</keyword>
<evidence type="ECO:0000256" key="5">
    <source>
        <dbReference type="ARBA" id="ARBA00022448"/>
    </source>
</evidence>
<evidence type="ECO:0000313" key="12">
    <source>
        <dbReference type="WBParaSite" id="SMUV_0000098301-mRNA-1"/>
    </source>
</evidence>
<evidence type="ECO:0000313" key="11">
    <source>
        <dbReference type="Proteomes" id="UP000046393"/>
    </source>
</evidence>
<dbReference type="Pfam" id="PF04716">
    <property type="entry name" value="ETC_C1_NDUFA5"/>
    <property type="match status" value="1"/>
</dbReference>
<evidence type="ECO:0000256" key="10">
    <source>
        <dbReference type="ARBA" id="ARBA00023136"/>
    </source>
</evidence>
<reference evidence="12" key="1">
    <citation type="submission" date="2017-02" db="UniProtKB">
        <authorList>
            <consortium name="WormBaseParasite"/>
        </authorList>
    </citation>
    <scope>IDENTIFICATION</scope>
</reference>
<dbReference type="WBParaSite" id="SMUV_0000098301-mRNA-1">
    <property type="protein sequence ID" value="SMUV_0000098301-mRNA-1"/>
    <property type="gene ID" value="SMUV_0000098301"/>
</dbReference>
<protein>
    <submittedName>
        <fullName evidence="12">Complex I subunit B13</fullName>
    </submittedName>
</protein>
<comment type="subcellular location">
    <subcellularLocation>
        <location evidence="2">Mitochondrion inner membrane</location>
        <topology evidence="2">Peripheral membrane protein</topology>
        <orientation evidence="2">Matrix side</orientation>
    </subcellularLocation>
</comment>
<evidence type="ECO:0000256" key="9">
    <source>
        <dbReference type="ARBA" id="ARBA00023128"/>
    </source>
</evidence>
<evidence type="ECO:0000256" key="4">
    <source>
        <dbReference type="ARBA" id="ARBA00011533"/>
    </source>
</evidence>
<evidence type="ECO:0000256" key="8">
    <source>
        <dbReference type="ARBA" id="ARBA00022982"/>
    </source>
</evidence>
<dbReference type="InterPro" id="IPR006806">
    <property type="entry name" value="NDUFA5"/>
</dbReference>
<comment type="similarity">
    <text evidence="3">Belongs to the complex I NDUFA5 subunit family.</text>
</comment>
<dbReference type="GO" id="GO:0022904">
    <property type="term" value="P:respiratory electron transport chain"/>
    <property type="evidence" value="ECO:0007669"/>
    <property type="project" value="InterPro"/>
</dbReference>
<keyword evidence="7" id="KW-0999">Mitochondrion inner membrane</keyword>
<comment type="function">
    <text evidence="1">Accessory subunit of the mitochondrial membrane respiratory chain NADH dehydrogenase (Complex I), that is believed not to be involved in catalysis. Complex I functions in the transfer of electrons from NADH to the respiratory chain. The immediate electron acceptor for the enzyme is believed to be ubiquinone.</text>
</comment>
<proteinExistence type="inferred from homology"/>
<name>A0A0N5AA21_9BILA</name>
<organism evidence="11 12">
    <name type="scientific">Syphacia muris</name>
    <dbReference type="NCBI Taxonomy" id="451379"/>
    <lineage>
        <taxon>Eukaryota</taxon>
        <taxon>Metazoa</taxon>
        <taxon>Ecdysozoa</taxon>
        <taxon>Nematoda</taxon>
        <taxon>Chromadorea</taxon>
        <taxon>Rhabditida</taxon>
        <taxon>Spirurina</taxon>
        <taxon>Oxyuridomorpha</taxon>
        <taxon>Oxyuroidea</taxon>
        <taxon>Oxyuridae</taxon>
        <taxon>Syphacia</taxon>
    </lineage>
</organism>
<accession>A0A0N5AA21</accession>
<comment type="subunit">
    <text evidence="4">Complex I is composed of 45 different subunits.</text>
</comment>
<dbReference type="STRING" id="451379.A0A0N5AA21"/>
<evidence type="ECO:0000256" key="1">
    <source>
        <dbReference type="ARBA" id="ARBA00003195"/>
    </source>
</evidence>
<keyword evidence="11" id="KW-1185">Reference proteome</keyword>
<evidence type="ECO:0000256" key="6">
    <source>
        <dbReference type="ARBA" id="ARBA00022660"/>
    </source>
</evidence>
<keyword evidence="8" id="KW-0249">Electron transport</keyword>
<keyword evidence="9" id="KW-0496">Mitochondrion</keyword>
<sequence length="157" mass="18192">MLVGPARSQIYALCKISLRPVSTAMYNNPYIARFKERSKVSPNFHKQTTGLTGLFVNEHPHHTLKTVYGRILQVLQKIPETAAYRKYTEEIVKRRLALVQQEPDIQKLEEKIGMGQIEEVIQQAEYELQTARSIYESKAWEPLVEEPPADQWKWPVA</sequence>
<evidence type="ECO:0000256" key="2">
    <source>
        <dbReference type="ARBA" id="ARBA00004443"/>
    </source>
</evidence>
<evidence type="ECO:0000256" key="3">
    <source>
        <dbReference type="ARBA" id="ARBA00010261"/>
    </source>
</evidence>
<evidence type="ECO:0000256" key="7">
    <source>
        <dbReference type="ARBA" id="ARBA00022792"/>
    </source>
</evidence>
<dbReference type="Proteomes" id="UP000046393">
    <property type="component" value="Unplaced"/>
</dbReference>
<dbReference type="GO" id="GO:0005743">
    <property type="term" value="C:mitochondrial inner membrane"/>
    <property type="evidence" value="ECO:0007669"/>
    <property type="project" value="UniProtKB-SubCell"/>
</dbReference>
<dbReference type="AlphaFoldDB" id="A0A0N5AA21"/>
<dbReference type="PANTHER" id="PTHR12653:SF0">
    <property type="entry name" value="NADH DEHYDROGENASE [UBIQUINONE] 1 ALPHA SUBCOMPLEX SUBUNIT 5"/>
    <property type="match status" value="1"/>
</dbReference>
<keyword evidence="10" id="KW-0472">Membrane</keyword>